<comment type="caution">
    <text evidence="2">The sequence shown here is derived from an EMBL/GenBank/DDBJ whole genome shotgun (WGS) entry which is preliminary data.</text>
</comment>
<feature type="compositionally biased region" description="Basic and acidic residues" evidence="1">
    <location>
        <begin position="59"/>
        <end position="80"/>
    </location>
</feature>
<dbReference type="Proteomes" id="UP001208570">
    <property type="component" value="Unassembled WGS sequence"/>
</dbReference>
<dbReference type="EMBL" id="JAODUP010000632">
    <property type="protein sequence ID" value="KAK2146104.1"/>
    <property type="molecule type" value="Genomic_DNA"/>
</dbReference>
<reference evidence="2" key="1">
    <citation type="journal article" date="2023" name="Mol. Biol. Evol.">
        <title>Third-Generation Sequencing Reveals the Adaptive Role of the Epigenome in Three Deep-Sea Polychaetes.</title>
        <authorList>
            <person name="Perez M."/>
            <person name="Aroh O."/>
            <person name="Sun Y."/>
            <person name="Lan Y."/>
            <person name="Juniper S.K."/>
            <person name="Young C.R."/>
            <person name="Angers B."/>
            <person name="Qian P.Y."/>
        </authorList>
    </citation>
    <scope>NUCLEOTIDE SEQUENCE</scope>
    <source>
        <strain evidence="2">P08H-3</strain>
    </source>
</reference>
<organism evidence="2 3">
    <name type="scientific">Paralvinella palmiformis</name>
    <dbReference type="NCBI Taxonomy" id="53620"/>
    <lineage>
        <taxon>Eukaryota</taxon>
        <taxon>Metazoa</taxon>
        <taxon>Spiralia</taxon>
        <taxon>Lophotrochozoa</taxon>
        <taxon>Annelida</taxon>
        <taxon>Polychaeta</taxon>
        <taxon>Sedentaria</taxon>
        <taxon>Canalipalpata</taxon>
        <taxon>Terebellida</taxon>
        <taxon>Terebelliformia</taxon>
        <taxon>Alvinellidae</taxon>
        <taxon>Paralvinella</taxon>
    </lineage>
</organism>
<sequence length="222" mass="25221">MVVERQAALHEDLDLGDDKHEVGRQQMRYVLPGQGEVDEKPNDQVASEQTEEDVSVLFRRQDAVRLQDDDDRVEHDDRRPGGGHSQAVVDQDPGLPDVPIRPDPVEDVEVFAQRAHRQRQRHVAADGRRQHAQRGVPKVGRRRPEEQPNKNASLSDGHQDEHDGWHDGHVMIDVRSPGLAADQLQPVECPAELRYVRYDPHDEDPLRVVELQLVPLVLVRAP</sequence>
<accession>A0AAD9J491</accession>
<dbReference type="AlphaFoldDB" id="A0AAD9J491"/>
<name>A0AAD9J491_9ANNE</name>
<feature type="compositionally biased region" description="Basic and acidic residues" evidence="1">
    <location>
        <begin position="7"/>
        <end position="23"/>
    </location>
</feature>
<feature type="compositionally biased region" description="Basic and acidic residues" evidence="1">
    <location>
        <begin position="157"/>
        <end position="169"/>
    </location>
</feature>
<proteinExistence type="predicted"/>
<feature type="region of interest" description="Disordered" evidence="1">
    <location>
        <begin position="115"/>
        <end position="169"/>
    </location>
</feature>
<evidence type="ECO:0000256" key="1">
    <source>
        <dbReference type="SAM" id="MobiDB-lite"/>
    </source>
</evidence>
<keyword evidence="3" id="KW-1185">Reference proteome</keyword>
<evidence type="ECO:0000313" key="3">
    <source>
        <dbReference type="Proteomes" id="UP001208570"/>
    </source>
</evidence>
<evidence type="ECO:0000313" key="2">
    <source>
        <dbReference type="EMBL" id="KAK2146104.1"/>
    </source>
</evidence>
<feature type="region of interest" description="Disordered" evidence="1">
    <location>
        <begin position="1"/>
        <end position="103"/>
    </location>
</feature>
<protein>
    <submittedName>
        <fullName evidence="2">Uncharacterized protein</fullName>
    </submittedName>
</protein>
<gene>
    <name evidence="2" type="ORF">LSH36_632g01006</name>
</gene>